<keyword evidence="2" id="KW-1185">Reference proteome</keyword>
<evidence type="ECO:0000313" key="2">
    <source>
        <dbReference type="Proteomes" id="UP001159427"/>
    </source>
</evidence>
<dbReference type="Proteomes" id="UP001159427">
    <property type="component" value="Unassembled WGS sequence"/>
</dbReference>
<accession>A0ABN8L9X8</accession>
<proteinExistence type="predicted"/>
<evidence type="ECO:0000313" key="1">
    <source>
        <dbReference type="EMBL" id="CAH3013897.1"/>
    </source>
</evidence>
<dbReference type="PANTHER" id="PTHR46670:SF3">
    <property type="entry name" value="ENDONUCLEASE_EXONUCLEASE_PHOSPHATASE DOMAIN-CONTAINING PROTEIN"/>
    <property type="match status" value="1"/>
</dbReference>
<reference evidence="1 2" key="1">
    <citation type="submission" date="2022-05" db="EMBL/GenBank/DDBJ databases">
        <authorList>
            <consortium name="Genoscope - CEA"/>
            <person name="William W."/>
        </authorList>
    </citation>
    <scope>NUCLEOTIDE SEQUENCE [LARGE SCALE GENOMIC DNA]</scope>
</reference>
<dbReference type="PANTHER" id="PTHR46670">
    <property type="entry name" value="ENDO/EXONUCLEASE/PHOSPHATASE DOMAIN-CONTAINING PROTEIN"/>
    <property type="match status" value="1"/>
</dbReference>
<organism evidence="1 2">
    <name type="scientific">Porites evermanni</name>
    <dbReference type="NCBI Taxonomy" id="104178"/>
    <lineage>
        <taxon>Eukaryota</taxon>
        <taxon>Metazoa</taxon>
        <taxon>Cnidaria</taxon>
        <taxon>Anthozoa</taxon>
        <taxon>Hexacorallia</taxon>
        <taxon>Scleractinia</taxon>
        <taxon>Fungiina</taxon>
        <taxon>Poritidae</taxon>
        <taxon>Porites</taxon>
    </lineage>
</organism>
<sequence>RREEDANRLVLVDRHAPLVTKFITVRPLVPWFSEDIRESRRERRRAERKWRRSRSVRDLLEFKKKRNFTTYLMNEARRKFYSHFIVENNSNQRNLFSATKRLLNQGHEVPFPTTSDKLVLANEMGSFFVEKIDAIHVKLDRLADCLDDSHFDYVKTLSTRTLDSFIPLTESAVMPKLNGAAELHIPADFLCGITAAELHNLVDLLCGTMAA</sequence>
<feature type="non-terminal residue" evidence="1">
    <location>
        <position position="1"/>
    </location>
</feature>
<protein>
    <submittedName>
        <fullName evidence="1">Uncharacterized protein</fullName>
    </submittedName>
</protein>
<comment type="caution">
    <text evidence="1">The sequence shown here is derived from an EMBL/GenBank/DDBJ whole genome shotgun (WGS) entry which is preliminary data.</text>
</comment>
<name>A0ABN8L9X8_9CNID</name>
<dbReference type="EMBL" id="CALNXI010000003">
    <property type="protein sequence ID" value="CAH3013897.1"/>
    <property type="molecule type" value="Genomic_DNA"/>
</dbReference>
<gene>
    <name evidence="1" type="ORF">PEVE_00022551</name>
</gene>